<dbReference type="InterPro" id="IPR036890">
    <property type="entry name" value="HATPase_C_sf"/>
</dbReference>
<dbReference type="SMART" id="SM00388">
    <property type="entry name" value="HisKA"/>
    <property type="match status" value="1"/>
</dbReference>
<keyword evidence="4" id="KW-0418">Kinase</keyword>
<dbReference type="InterPro" id="IPR004358">
    <property type="entry name" value="Sig_transdc_His_kin-like_C"/>
</dbReference>
<keyword evidence="13" id="KW-1185">Reference proteome</keyword>
<dbReference type="Pfam" id="PF00072">
    <property type="entry name" value="Response_reg"/>
    <property type="match status" value="1"/>
</dbReference>
<feature type="signal peptide" evidence="8">
    <location>
        <begin position="1"/>
        <end position="23"/>
    </location>
</feature>
<feature type="domain" description="Histidine kinase" evidence="9">
    <location>
        <begin position="560"/>
        <end position="782"/>
    </location>
</feature>
<feature type="modified residue" description="4-aspartylphosphate" evidence="6">
    <location>
        <position position="853"/>
    </location>
</feature>
<dbReference type="Gene3D" id="1.10.287.130">
    <property type="match status" value="1"/>
</dbReference>
<dbReference type="InterPro" id="IPR003661">
    <property type="entry name" value="HisK_dim/P_dom"/>
</dbReference>
<feature type="transmembrane region" description="Helical" evidence="7">
    <location>
        <begin position="499"/>
        <end position="521"/>
    </location>
</feature>
<keyword evidence="7" id="KW-0472">Membrane</keyword>
<keyword evidence="7" id="KW-1133">Transmembrane helix</keyword>
<gene>
    <name evidence="11" type="ORF">GMD11_04710</name>
    <name evidence="12" type="ORF">GMD18_04355</name>
</gene>
<evidence type="ECO:0000256" key="8">
    <source>
        <dbReference type="SAM" id="SignalP"/>
    </source>
</evidence>
<evidence type="ECO:0000313" key="13">
    <source>
        <dbReference type="Proteomes" id="UP000443070"/>
    </source>
</evidence>
<evidence type="ECO:0000256" key="7">
    <source>
        <dbReference type="SAM" id="Phobius"/>
    </source>
</evidence>
<dbReference type="Gene3D" id="3.40.190.10">
    <property type="entry name" value="Periplasmic binding protein-like II"/>
    <property type="match status" value="4"/>
</dbReference>
<keyword evidence="5" id="KW-0902">Two-component regulatory system</keyword>
<dbReference type="SUPFAM" id="SSF55874">
    <property type="entry name" value="ATPase domain of HSP90 chaperone/DNA topoisomerase II/histidine kinase"/>
    <property type="match status" value="1"/>
</dbReference>
<dbReference type="GO" id="GO:0000155">
    <property type="term" value="F:phosphorelay sensor kinase activity"/>
    <property type="evidence" value="ECO:0007669"/>
    <property type="project" value="InterPro"/>
</dbReference>
<dbReference type="PROSITE" id="PS50109">
    <property type="entry name" value="HIS_KIN"/>
    <property type="match status" value="1"/>
</dbReference>
<comment type="catalytic activity">
    <reaction evidence="1">
        <text>ATP + protein L-histidine = ADP + protein N-phospho-L-histidine.</text>
        <dbReference type="EC" id="2.7.13.3"/>
    </reaction>
</comment>
<dbReference type="SMART" id="SM00387">
    <property type="entry name" value="HATPase_c"/>
    <property type="match status" value="1"/>
</dbReference>
<dbReference type="CDD" id="cd17546">
    <property type="entry name" value="REC_hyHK_CKI1_RcsC-like"/>
    <property type="match status" value="1"/>
</dbReference>
<evidence type="ECO:0000313" key="14">
    <source>
        <dbReference type="Proteomes" id="UP000484547"/>
    </source>
</evidence>
<sequence>MLKRILTAVLMLFVLLVVNSAGASNTVRIAYSDIDNFVGIKEGRLAGYGVALFDAIAEHTGWTYEYKSGSWEQCLEWVKNGEADFTFPAQYSEQRAADFLFSRQNCILDFAAIYTSGTNSDILYQDYQSLQGKRLGMIKGNYLNLCFDKFVGSKGISVQKFYYSSGAEVNEALAAGKIDAIMSGNCVLDEDKKLVAKFDYLPAYIITGKNNTALMEQLDQAMRAITLENPYFTAALYENFYGRADKLAKGFTRAELAYIQTAAPLRVVGDADNYPMEWLDGKNGVYKGTYQDVLKLLAQNSGLTMEMTYTPDMASSWELLADGRADVISGIVWTKELEAQYDFLHTDSFLKENYLILGRRGESFDFNSRLKVAMKTSFIGTADYIRQKYPQWQIVDGDTLESCLEMVVNGEADIMLGNSIVMTTNRYLSKYASLMPVMTVSMEIPVGFGISKKCPPEVLSIFNKSIQKLDAGALDKIILDNSIVKHRALDWREFIKNNFLVAGTVFFAVLALSFTGIFLFLKNRQQARFNNSLAEALAAAERARSAAEYAHNAKSEFLSRMSHEIRTPINAIVGMSDIAKLRAADSQPVLDCLEKIDTASRHLAALVDDVLDMSKIENDKLQLTPQIVSLHSIIFSTLDILQSLAEKKGVLLQRKVNVADCSVYADSRRLQQIMVNLGANAVKFTAKDKKVVLKCDMLEQDDESMLVRFVLEDEGIGIKESNRQCIFEAFNQGGRSTDAFYGGTGLGLAISQKLAHMMGSEIKLVSTFGVGSRFWFDLRLAKASVLQQTLVTDEIDLHGYRLLVVEDNEINMEIVCELLRNVGAEFATASDGEEAVDLFCEAEPFTYDAVLMDIRMPRMNGYQAAAAIRALPRPDAISVVIIAMTADVLENDVEQSLEQGMDAHVAKPFDTRQFLFLLRGLLQNKENMICK</sequence>
<dbReference type="Gene3D" id="3.40.50.2300">
    <property type="match status" value="1"/>
</dbReference>
<dbReference type="OrthoDB" id="9810305at2"/>
<proteinExistence type="predicted"/>
<protein>
    <recommendedName>
        <fullName evidence="2">histidine kinase</fullName>
        <ecNumber evidence="2">2.7.13.3</ecNumber>
    </recommendedName>
</protein>
<accession>A0A7X3BV93</accession>
<evidence type="ECO:0000259" key="10">
    <source>
        <dbReference type="PROSITE" id="PS50110"/>
    </source>
</evidence>
<organism evidence="11 14">
    <name type="scientific">Phascolarctobacterium faecium</name>
    <dbReference type="NCBI Taxonomy" id="33025"/>
    <lineage>
        <taxon>Bacteria</taxon>
        <taxon>Bacillati</taxon>
        <taxon>Bacillota</taxon>
        <taxon>Negativicutes</taxon>
        <taxon>Acidaminococcales</taxon>
        <taxon>Acidaminococcaceae</taxon>
        <taxon>Phascolarctobacterium</taxon>
    </lineage>
</organism>
<evidence type="ECO:0000256" key="6">
    <source>
        <dbReference type="PROSITE-ProRule" id="PRU00169"/>
    </source>
</evidence>
<dbReference type="Proteomes" id="UP000484547">
    <property type="component" value="Unassembled WGS sequence"/>
</dbReference>
<dbReference type="RefSeq" id="WP_155163778.1">
    <property type="nucleotide sequence ID" value="NZ_JBGLHC010000008.1"/>
</dbReference>
<dbReference type="SUPFAM" id="SSF53850">
    <property type="entry name" value="Periplasmic binding protein-like II"/>
    <property type="match status" value="2"/>
</dbReference>
<dbReference type="Pfam" id="PF02518">
    <property type="entry name" value="HATPase_c"/>
    <property type="match status" value="1"/>
</dbReference>
<dbReference type="Proteomes" id="UP000443070">
    <property type="component" value="Unassembled WGS sequence"/>
</dbReference>
<evidence type="ECO:0000259" key="9">
    <source>
        <dbReference type="PROSITE" id="PS50109"/>
    </source>
</evidence>
<dbReference type="CDD" id="cd00082">
    <property type="entry name" value="HisKA"/>
    <property type="match status" value="1"/>
</dbReference>
<feature type="domain" description="Response regulatory" evidence="10">
    <location>
        <begin position="801"/>
        <end position="922"/>
    </location>
</feature>
<dbReference type="PRINTS" id="PR00344">
    <property type="entry name" value="BCTRLSENSOR"/>
</dbReference>
<dbReference type="InterPro" id="IPR005467">
    <property type="entry name" value="His_kinase_dom"/>
</dbReference>
<keyword evidence="3 6" id="KW-0597">Phosphoprotein</keyword>
<dbReference type="SUPFAM" id="SSF52172">
    <property type="entry name" value="CheY-like"/>
    <property type="match status" value="1"/>
</dbReference>
<dbReference type="SMART" id="SM00062">
    <property type="entry name" value="PBPb"/>
    <property type="match status" value="2"/>
</dbReference>
<evidence type="ECO:0000313" key="11">
    <source>
        <dbReference type="EMBL" id="MTT75573.1"/>
    </source>
</evidence>
<dbReference type="Pfam" id="PF00512">
    <property type="entry name" value="HisKA"/>
    <property type="match status" value="1"/>
</dbReference>
<dbReference type="EMBL" id="WNBM01000002">
    <property type="protein sequence ID" value="MTT75573.1"/>
    <property type="molecule type" value="Genomic_DNA"/>
</dbReference>
<dbReference type="Pfam" id="PF00497">
    <property type="entry name" value="SBP_bac_3"/>
    <property type="match status" value="2"/>
</dbReference>
<evidence type="ECO:0000256" key="4">
    <source>
        <dbReference type="ARBA" id="ARBA00022777"/>
    </source>
</evidence>
<evidence type="ECO:0000256" key="3">
    <source>
        <dbReference type="ARBA" id="ARBA00022553"/>
    </source>
</evidence>
<dbReference type="AlphaFoldDB" id="A0A7X3BV93"/>
<keyword evidence="8" id="KW-0732">Signal</keyword>
<dbReference type="PANTHER" id="PTHR45339">
    <property type="entry name" value="HYBRID SIGNAL TRANSDUCTION HISTIDINE KINASE J"/>
    <property type="match status" value="1"/>
</dbReference>
<dbReference type="EMBL" id="WNBW01000002">
    <property type="protein sequence ID" value="MTU03635.1"/>
    <property type="molecule type" value="Genomic_DNA"/>
</dbReference>
<dbReference type="Gene3D" id="3.30.565.10">
    <property type="entry name" value="Histidine kinase-like ATPase, C-terminal domain"/>
    <property type="match status" value="1"/>
</dbReference>
<comment type="caution">
    <text evidence="11">The sequence shown here is derived from an EMBL/GenBank/DDBJ whole genome shotgun (WGS) entry which is preliminary data.</text>
</comment>
<evidence type="ECO:0000256" key="5">
    <source>
        <dbReference type="ARBA" id="ARBA00023012"/>
    </source>
</evidence>
<dbReference type="EC" id="2.7.13.3" evidence="2"/>
<evidence type="ECO:0000256" key="1">
    <source>
        <dbReference type="ARBA" id="ARBA00000085"/>
    </source>
</evidence>
<keyword evidence="7" id="KW-0812">Transmembrane</keyword>
<keyword evidence="4" id="KW-0808">Transferase</keyword>
<dbReference type="InterPro" id="IPR001789">
    <property type="entry name" value="Sig_transdc_resp-reg_receiver"/>
</dbReference>
<reference evidence="13 14" key="1">
    <citation type="journal article" date="2019" name="Nat. Med.">
        <title>A library of human gut bacterial isolates paired with longitudinal multiomics data enables mechanistic microbiome research.</title>
        <authorList>
            <person name="Poyet M."/>
            <person name="Groussin M."/>
            <person name="Gibbons S.M."/>
            <person name="Avila-Pacheco J."/>
            <person name="Jiang X."/>
            <person name="Kearney S.M."/>
            <person name="Perrotta A.R."/>
            <person name="Berdy B."/>
            <person name="Zhao S."/>
            <person name="Lieberman T.D."/>
            <person name="Swanson P.K."/>
            <person name="Smith M."/>
            <person name="Roesemann S."/>
            <person name="Alexander J.E."/>
            <person name="Rich S.A."/>
            <person name="Livny J."/>
            <person name="Vlamakis H."/>
            <person name="Clish C."/>
            <person name="Bullock K."/>
            <person name="Deik A."/>
            <person name="Scott J."/>
            <person name="Pierce K.A."/>
            <person name="Xavier R.J."/>
            <person name="Alm E.J."/>
        </authorList>
    </citation>
    <scope>NUCLEOTIDE SEQUENCE [LARGE SCALE GENOMIC DNA]</scope>
    <source>
        <strain evidence="11 14">BIOML-A13</strain>
        <strain evidence="12 13">BIOML-A3</strain>
    </source>
</reference>
<dbReference type="InterPro" id="IPR003594">
    <property type="entry name" value="HATPase_dom"/>
</dbReference>
<dbReference type="CDD" id="cd16922">
    <property type="entry name" value="HATPase_EvgS-ArcB-TorS-like"/>
    <property type="match status" value="1"/>
</dbReference>
<dbReference type="InterPro" id="IPR001638">
    <property type="entry name" value="Solute-binding_3/MltF_N"/>
</dbReference>
<dbReference type="InterPro" id="IPR036097">
    <property type="entry name" value="HisK_dim/P_sf"/>
</dbReference>
<name>A0A7X3BV93_9FIRM</name>
<dbReference type="SUPFAM" id="SSF47384">
    <property type="entry name" value="Homodimeric domain of signal transducing histidine kinase"/>
    <property type="match status" value="1"/>
</dbReference>
<evidence type="ECO:0000256" key="2">
    <source>
        <dbReference type="ARBA" id="ARBA00012438"/>
    </source>
</evidence>
<dbReference type="SMART" id="SM00448">
    <property type="entry name" value="REC"/>
    <property type="match status" value="1"/>
</dbReference>
<evidence type="ECO:0000313" key="12">
    <source>
        <dbReference type="EMBL" id="MTU03635.1"/>
    </source>
</evidence>
<dbReference type="PANTHER" id="PTHR45339:SF1">
    <property type="entry name" value="HYBRID SIGNAL TRANSDUCTION HISTIDINE KINASE J"/>
    <property type="match status" value="1"/>
</dbReference>
<dbReference type="PROSITE" id="PS50110">
    <property type="entry name" value="RESPONSE_REGULATORY"/>
    <property type="match status" value="1"/>
</dbReference>
<dbReference type="InterPro" id="IPR011006">
    <property type="entry name" value="CheY-like_superfamily"/>
</dbReference>
<feature type="chain" id="PRO_5030753113" description="histidine kinase" evidence="8">
    <location>
        <begin position="24"/>
        <end position="931"/>
    </location>
</feature>